<dbReference type="EMBL" id="CP103300">
    <property type="protein sequence ID" value="UYM16349.1"/>
    <property type="molecule type" value="Genomic_DNA"/>
</dbReference>
<keyword evidence="2" id="KW-1185">Reference proteome</keyword>
<evidence type="ECO:0000313" key="1">
    <source>
        <dbReference type="EMBL" id="UYM16349.1"/>
    </source>
</evidence>
<accession>A0ABY6GUB6</accession>
<dbReference type="Proteomes" id="UP001163255">
    <property type="component" value="Chromosome"/>
</dbReference>
<evidence type="ECO:0008006" key="3">
    <source>
        <dbReference type="Google" id="ProtNLM"/>
    </source>
</evidence>
<reference evidence="1" key="1">
    <citation type="submission" date="2022-10" db="EMBL/GenBank/DDBJ databases">
        <title>Completed Genome Sequence of two octocoral isolated bacterium, Endozoicomonas euniceicola EF212T and Endozoicomonas gorgoniicola PS125T.</title>
        <authorList>
            <person name="Chiou Y.-J."/>
            <person name="Chen Y.-H."/>
        </authorList>
    </citation>
    <scope>NUCLEOTIDE SEQUENCE</scope>
    <source>
        <strain evidence="1">EF212</strain>
    </source>
</reference>
<proteinExistence type="predicted"/>
<protein>
    <recommendedName>
        <fullName evidence="3">Glycerol kinase</fullName>
    </recommendedName>
</protein>
<evidence type="ECO:0000313" key="2">
    <source>
        <dbReference type="Proteomes" id="UP001163255"/>
    </source>
</evidence>
<sequence>MSNKTQKISTSALAKAMSLSSKELFQKMESSGWISRQGDQWKLTEQGEAQGGEYFEHPKYGTYIVWPQLLHLSDSNSSPSEPKLLTASAIGHSISLPARRVNALLSELGWIKKSMKGWQVTPQGQLLGGHQQEDYRSGVPYATWPKSIIEHKALQLSLKEIKGDLSHAIGLSQPADSEVENFRSKFPAKLRSADGHMVRSKAEMLIDNWLYIAEIVHAYERKLPVDEDVYCDFYIPTGKVYIEFWGLENDKKYQKRKAEKIKIYEKYNLNLIQLNDNEIQNLDDVLPRLLLKFGVQTY</sequence>
<name>A0ABY6GUB6_9GAMM</name>
<dbReference type="RefSeq" id="WP_262598648.1">
    <property type="nucleotide sequence ID" value="NZ_CP103300.1"/>
</dbReference>
<dbReference type="Gene3D" id="3.40.960.10">
    <property type="entry name" value="VSR Endonuclease"/>
    <property type="match status" value="1"/>
</dbReference>
<gene>
    <name evidence="1" type="ORF">NX720_26750</name>
</gene>
<organism evidence="1 2">
    <name type="scientific">Endozoicomonas euniceicola</name>
    <dbReference type="NCBI Taxonomy" id="1234143"/>
    <lineage>
        <taxon>Bacteria</taxon>
        <taxon>Pseudomonadati</taxon>
        <taxon>Pseudomonadota</taxon>
        <taxon>Gammaproteobacteria</taxon>
        <taxon>Oceanospirillales</taxon>
        <taxon>Endozoicomonadaceae</taxon>
        <taxon>Endozoicomonas</taxon>
    </lineage>
</organism>